<feature type="region of interest" description="Disordered" evidence="7">
    <location>
        <begin position="323"/>
        <end position="433"/>
    </location>
</feature>
<evidence type="ECO:0000256" key="3">
    <source>
        <dbReference type="ARBA" id="ARBA00022475"/>
    </source>
</evidence>
<dbReference type="CTD" id="37019"/>
<dbReference type="Proteomes" id="UP000192223">
    <property type="component" value="Unplaced"/>
</dbReference>
<dbReference type="PANTHER" id="PTHR31220:SF1">
    <property type="entry name" value="GH21176P"/>
    <property type="match status" value="1"/>
</dbReference>
<dbReference type="InterPro" id="IPR018619">
    <property type="entry name" value="Hyccin"/>
</dbReference>
<organism evidence="8 9">
    <name type="scientific">Agrilus planipennis</name>
    <name type="common">Emerald ash borer</name>
    <name type="synonym">Agrilus marcopoli</name>
    <dbReference type="NCBI Taxonomy" id="224129"/>
    <lineage>
        <taxon>Eukaryota</taxon>
        <taxon>Metazoa</taxon>
        <taxon>Ecdysozoa</taxon>
        <taxon>Arthropoda</taxon>
        <taxon>Hexapoda</taxon>
        <taxon>Insecta</taxon>
        <taxon>Pterygota</taxon>
        <taxon>Neoptera</taxon>
        <taxon>Endopterygota</taxon>
        <taxon>Coleoptera</taxon>
        <taxon>Polyphaga</taxon>
        <taxon>Elateriformia</taxon>
        <taxon>Buprestoidea</taxon>
        <taxon>Buprestidae</taxon>
        <taxon>Agrilinae</taxon>
        <taxon>Agrilus</taxon>
    </lineage>
</organism>
<dbReference type="RefSeq" id="XP_018331354.1">
    <property type="nucleotide sequence ID" value="XM_018475852.2"/>
</dbReference>
<dbReference type="Pfam" id="PF09790">
    <property type="entry name" value="Hyccin"/>
    <property type="match status" value="1"/>
</dbReference>
<evidence type="ECO:0000256" key="6">
    <source>
        <dbReference type="ARBA" id="ARBA00034482"/>
    </source>
</evidence>
<evidence type="ECO:0000256" key="2">
    <source>
        <dbReference type="ARBA" id="ARBA00004514"/>
    </source>
</evidence>
<evidence type="ECO:0000313" key="8">
    <source>
        <dbReference type="Proteomes" id="UP000192223"/>
    </source>
</evidence>
<dbReference type="GeneID" id="108741164"/>
<keyword evidence="5" id="KW-0472">Membrane</keyword>
<dbReference type="KEGG" id="apln:108741164"/>
<dbReference type="GO" id="GO:0005886">
    <property type="term" value="C:plasma membrane"/>
    <property type="evidence" value="ECO:0007669"/>
    <property type="project" value="UniProtKB-SubCell"/>
</dbReference>
<dbReference type="STRING" id="224129.A0A1W4X5L4"/>
<keyword evidence="8" id="KW-1185">Reference proteome</keyword>
<evidence type="ECO:0000256" key="5">
    <source>
        <dbReference type="ARBA" id="ARBA00023136"/>
    </source>
</evidence>
<dbReference type="InParanoid" id="A0A1W4X5L4"/>
<proteinExistence type="inferred from homology"/>
<evidence type="ECO:0000256" key="1">
    <source>
        <dbReference type="ARBA" id="ARBA00004236"/>
    </source>
</evidence>
<evidence type="ECO:0000313" key="9">
    <source>
        <dbReference type="RefSeq" id="XP_018331354.1"/>
    </source>
</evidence>
<evidence type="ECO:0000256" key="4">
    <source>
        <dbReference type="ARBA" id="ARBA00022490"/>
    </source>
</evidence>
<dbReference type="OrthoDB" id="18937at2759"/>
<keyword evidence="3" id="KW-1003">Cell membrane</keyword>
<sequence length="433" mass="48027">MADVLVLDWLDEFEFLTECEFHTFAAEQEHNQEIILSIYVILGDTSKSKYGNLPERICKQFFAFNRSGEEHLKHFVLQFIPSLILLHLNDKKLCPSLEPLLISVYNLDIVDSKGQPRVISFRLPSIAQSSIYHDSSNLESAFLAENALRRWEECNTKLVNWGPLPQVESFNAQNRQRVLAALTFLYNQYVANINIQSVEHACKAISRIVSQGFISSGSSRTSTESDTLHSALFPHRLAVSSPLLIEFLHVTYHALERGANGAGQTLNDITQRATYECYADVLLVAYAVRNALHFSPAVSVSLPQPHSVSKTMITNASFRTKKLPDDIPIQTEESEAPLSSITEEQEDTEKNRTRSGSALKHLPKLPGLSKKPKHQNKGSPTPQRHSAEPEPTTDNIEMRIAAGAGDQVSLVSGAFSDTSGGDETPHAVHVSAV</sequence>
<dbReference type="PANTHER" id="PTHR31220">
    <property type="entry name" value="HYCCIN RELATED"/>
    <property type="match status" value="1"/>
</dbReference>
<protein>
    <submittedName>
        <fullName evidence="9">Hyccin</fullName>
    </submittedName>
</protein>
<evidence type="ECO:0000256" key="7">
    <source>
        <dbReference type="SAM" id="MobiDB-lite"/>
    </source>
</evidence>
<name>A0A1W4X5L4_AGRPL</name>
<reference evidence="9" key="1">
    <citation type="submission" date="2025-08" db="UniProtKB">
        <authorList>
            <consortium name="RefSeq"/>
        </authorList>
    </citation>
    <scope>IDENTIFICATION</scope>
    <source>
        <tissue evidence="9">Entire body</tissue>
    </source>
</reference>
<dbReference type="GO" id="GO:0072659">
    <property type="term" value="P:protein localization to plasma membrane"/>
    <property type="evidence" value="ECO:0007669"/>
    <property type="project" value="TreeGrafter"/>
</dbReference>
<dbReference type="FunCoup" id="A0A1W4X5L4">
    <property type="interactions" value="892"/>
</dbReference>
<accession>A0A1W4X5L4</accession>
<gene>
    <name evidence="9" type="primary">LOC108741164</name>
</gene>
<dbReference type="AlphaFoldDB" id="A0A1W4X5L4"/>
<comment type="subcellular location">
    <subcellularLocation>
        <location evidence="1">Cell membrane</location>
    </subcellularLocation>
    <subcellularLocation>
        <location evidence="2">Cytoplasm</location>
        <location evidence="2">Cytosol</location>
    </subcellularLocation>
</comment>
<dbReference type="GO" id="GO:0046854">
    <property type="term" value="P:phosphatidylinositol phosphate biosynthetic process"/>
    <property type="evidence" value="ECO:0007669"/>
    <property type="project" value="TreeGrafter"/>
</dbReference>
<comment type="similarity">
    <text evidence="6">Belongs to the Hyccin family.</text>
</comment>
<keyword evidence="4" id="KW-0963">Cytoplasm</keyword>
<dbReference type="GO" id="GO:0005829">
    <property type="term" value="C:cytosol"/>
    <property type="evidence" value="ECO:0007669"/>
    <property type="project" value="UniProtKB-SubCell"/>
</dbReference>